<proteinExistence type="predicted"/>
<dbReference type="PROSITE" id="PS50404">
    <property type="entry name" value="GST_NTER"/>
    <property type="match status" value="1"/>
</dbReference>
<dbReference type="SFLD" id="SFLDG01150">
    <property type="entry name" value="Main.1:_Beta-like"/>
    <property type="match status" value="1"/>
</dbReference>
<feature type="domain" description="GST C-terminal" evidence="2">
    <location>
        <begin position="80"/>
        <end position="197"/>
    </location>
</feature>
<reference evidence="3 4" key="1">
    <citation type="submission" date="2018-03" db="EMBL/GenBank/DDBJ databases">
        <title>Genomic Encyclopedia of Archaeal and Bacterial Type Strains, Phase II (KMG-II): from individual species to whole genera.</title>
        <authorList>
            <person name="Goeker M."/>
        </authorList>
    </citation>
    <scope>NUCLEOTIDE SEQUENCE [LARGE SCALE GENOMIC DNA]</scope>
    <source>
        <strain evidence="3 4">DSM 25328</strain>
    </source>
</reference>
<protein>
    <submittedName>
        <fullName evidence="3">Glutathione S-transferase</fullName>
    </submittedName>
</protein>
<dbReference type="Pfam" id="PF00043">
    <property type="entry name" value="GST_C"/>
    <property type="match status" value="1"/>
</dbReference>
<dbReference type="SUPFAM" id="SSF52833">
    <property type="entry name" value="Thioredoxin-like"/>
    <property type="match status" value="1"/>
</dbReference>
<dbReference type="InterPro" id="IPR036249">
    <property type="entry name" value="Thioredoxin-like_sf"/>
</dbReference>
<dbReference type="SUPFAM" id="SSF47616">
    <property type="entry name" value="GST C-terminal domain-like"/>
    <property type="match status" value="1"/>
</dbReference>
<dbReference type="PANTHER" id="PTHR44051">
    <property type="entry name" value="GLUTATHIONE S-TRANSFERASE-RELATED"/>
    <property type="match status" value="1"/>
</dbReference>
<organism evidence="3 4">
    <name type="scientific">Tritonibacter scottomollicae</name>
    <name type="common">Epibacterium scottomollicae</name>
    <dbReference type="NCBI Taxonomy" id="483013"/>
    <lineage>
        <taxon>Bacteria</taxon>
        <taxon>Pseudomonadati</taxon>
        <taxon>Pseudomonadota</taxon>
        <taxon>Alphaproteobacteria</taxon>
        <taxon>Rhodobacterales</taxon>
        <taxon>Paracoccaceae</taxon>
        <taxon>Tritonibacter</taxon>
    </lineage>
</organism>
<dbReference type="Proteomes" id="UP000237718">
    <property type="component" value="Unassembled WGS sequence"/>
</dbReference>
<dbReference type="PANTHER" id="PTHR44051:SF8">
    <property type="entry name" value="GLUTATHIONE S-TRANSFERASE GSTA"/>
    <property type="match status" value="1"/>
</dbReference>
<dbReference type="AlphaFoldDB" id="A0A2T1ALY1"/>
<dbReference type="Gene3D" id="1.20.1050.10">
    <property type="match status" value="1"/>
</dbReference>
<dbReference type="InterPro" id="IPR004045">
    <property type="entry name" value="Glutathione_S-Trfase_N"/>
</dbReference>
<comment type="caution">
    <text evidence="3">The sequence shown here is derived from an EMBL/GenBank/DDBJ whole genome shotgun (WGS) entry which is preliminary data.</text>
</comment>
<evidence type="ECO:0000313" key="4">
    <source>
        <dbReference type="Proteomes" id="UP000237718"/>
    </source>
</evidence>
<dbReference type="PROSITE" id="PS50405">
    <property type="entry name" value="GST_CTER"/>
    <property type="match status" value="1"/>
</dbReference>
<dbReference type="EMBL" id="PVUF01000002">
    <property type="protein sequence ID" value="PRZ49562.1"/>
    <property type="molecule type" value="Genomic_DNA"/>
</dbReference>
<dbReference type="InterPro" id="IPR036282">
    <property type="entry name" value="Glutathione-S-Trfase_C_sf"/>
</dbReference>
<name>A0A2T1ALY1_TRISK</name>
<evidence type="ECO:0000313" key="3">
    <source>
        <dbReference type="EMBL" id="PRZ49562.1"/>
    </source>
</evidence>
<dbReference type="InterPro" id="IPR004046">
    <property type="entry name" value="GST_C"/>
</dbReference>
<evidence type="ECO:0000259" key="1">
    <source>
        <dbReference type="PROSITE" id="PS50404"/>
    </source>
</evidence>
<keyword evidence="3" id="KW-0808">Transferase</keyword>
<dbReference type="GO" id="GO:0016740">
    <property type="term" value="F:transferase activity"/>
    <property type="evidence" value="ECO:0007669"/>
    <property type="project" value="UniProtKB-KW"/>
</dbReference>
<dbReference type="SFLD" id="SFLDS00019">
    <property type="entry name" value="Glutathione_Transferase_(cytos"/>
    <property type="match status" value="1"/>
</dbReference>
<dbReference type="Gene3D" id="3.40.30.10">
    <property type="entry name" value="Glutaredoxin"/>
    <property type="match status" value="1"/>
</dbReference>
<dbReference type="Pfam" id="PF13409">
    <property type="entry name" value="GST_N_2"/>
    <property type="match status" value="1"/>
</dbReference>
<gene>
    <name evidence="3" type="ORF">CLV89_102307</name>
</gene>
<evidence type="ECO:0000259" key="2">
    <source>
        <dbReference type="PROSITE" id="PS50405"/>
    </source>
</evidence>
<accession>A0A2T1ALY1</accession>
<dbReference type="InterPro" id="IPR040079">
    <property type="entry name" value="Glutathione_S-Trfase"/>
</dbReference>
<sequence length="197" mass="22060">MMYKVIGKPMTRTFRVLWALEELEQPYELEDAAPQSAEIRNYNPSGKVPALVVDGTTVTDSVAIITYLADKHGALTAPAGTLARARQDSVTNMLNDEMDALLWMAARHSFALPEEQRVPAIKDSLRWEFARSVSRVEARLTDEFIAGESFSIADILLTHCLNWARGAKFEVESEALLAYGKRMRDRAAFQRVVTLAK</sequence>
<dbReference type="SFLD" id="SFLDG00358">
    <property type="entry name" value="Main_(cytGST)"/>
    <property type="match status" value="1"/>
</dbReference>
<dbReference type="InterPro" id="IPR010987">
    <property type="entry name" value="Glutathione-S-Trfase_C-like"/>
</dbReference>
<dbReference type="CDD" id="cd03046">
    <property type="entry name" value="GST_N_GTT1_like"/>
    <property type="match status" value="1"/>
</dbReference>
<feature type="domain" description="GST N-terminal" evidence="1">
    <location>
        <begin position="1"/>
        <end position="76"/>
    </location>
</feature>